<evidence type="ECO:0000313" key="2">
    <source>
        <dbReference type="EMBL" id="CAE0728759.1"/>
    </source>
</evidence>
<dbReference type="SUPFAM" id="SSF55008">
    <property type="entry name" value="HMA, heavy metal-associated domain"/>
    <property type="match status" value="1"/>
</dbReference>
<feature type="region of interest" description="Disordered" evidence="1">
    <location>
        <begin position="275"/>
        <end position="297"/>
    </location>
</feature>
<dbReference type="GO" id="GO:0046872">
    <property type="term" value="F:metal ion binding"/>
    <property type="evidence" value="ECO:0007669"/>
    <property type="project" value="InterPro"/>
</dbReference>
<dbReference type="AlphaFoldDB" id="A0A7S4AW04"/>
<evidence type="ECO:0000256" key="1">
    <source>
        <dbReference type="SAM" id="MobiDB-lite"/>
    </source>
</evidence>
<feature type="region of interest" description="Disordered" evidence="1">
    <location>
        <begin position="652"/>
        <end position="676"/>
    </location>
</feature>
<organism evidence="2">
    <name type="scientific">Pseudo-nitzschia australis</name>
    <dbReference type="NCBI Taxonomy" id="44445"/>
    <lineage>
        <taxon>Eukaryota</taxon>
        <taxon>Sar</taxon>
        <taxon>Stramenopiles</taxon>
        <taxon>Ochrophyta</taxon>
        <taxon>Bacillariophyta</taxon>
        <taxon>Bacillariophyceae</taxon>
        <taxon>Bacillariophycidae</taxon>
        <taxon>Bacillariales</taxon>
        <taxon>Bacillariaceae</taxon>
        <taxon>Pseudo-nitzschia</taxon>
    </lineage>
</organism>
<evidence type="ECO:0008006" key="3">
    <source>
        <dbReference type="Google" id="ProtNLM"/>
    </source>
</evidence>
<name>A0A7S4AW04_9STRA</name>
<reference evidence="2" key="1">
    <citation type="submission" date="2021-01" db="EMBL/GenBank/DDBJ databases">
        <authorList>
            <person name="Corre E."/>
            <person name="Pelletier E."/>
            <person name="Niang G."/>
            <person name="Scheremetjew M."/>
            <person name="Finn R."/>
            <person name="Kale V."/>
            <person name="Holt S."/>
            <person name="Cochrane G."/>
            <person name="Meng A."/>
            <person name="Brown T."/>
            <person name="Cohen L."/>
        </authorList>
    </citation>
    <scope>NUCLEOTIDE SEQUENCE</scope>
    <source>
        <strain evidence="2">10249 10 AB</strain>
    </source>
</reference>
<sequence>MSRRRGEFEHRTSIFEGAFRAWSHLGGLEPEELENKSSADLDPLSNPIENDARLQSKKDKGSNVNPNGTKRRQFPYEPLPRSGLAHPYVQAILSPWLGSDADSDAIQLGLTTLRTWWQHRRKGESGSAVAALGTEKMKGVVEGYTLHFFTLSYCLVINDKEQPPRTLHSKMKDLEKVREKKKKKRSRDTEQGDDANVGGGSGVDVTAEIMNNPSLSPLERLHIAQQNKLNGMGGGMKSNNTDPLPIINLKNKCVPGMLDLPGIVDKVSRAATQLAHSGGGRSLSHPSAVSSGGINADNGENSDTIPIVFIAENAEIMIAMIVEGITCAHCVKIVETVLRGCNGNKSPIDGLIDAAADRTMNAILIRIDRVMNARRVSLEATRNLAMVGYTAHVKTMSTIVEKNGTTTKIPKSEIERAFETMGAIDPSDIFDWSAPCSCPDNGVARDDCLRHGQMNNSLLDAFETRAIGVRRYISGDIPQPLQKSQLPQQMMMNYQFQQQGQQGVMMNDIQPLNDASGIGMDLFGGTGGMNNLVVNLNDRNGGSDMRGSTNNIGSGINIRNAPVLSFGDHRMSLTGQMSQNPNNRMSLMGRMSEISYGRAMSGLSALSIDWENMDGFDINVDHSEHINNSNNNHNNHNMGAAAVAAAVGAMGRGNRGSHAVPRSSLRHGTFHNNGGVPNVMDSDAQVQFKI</sequence>
<feature type="compositionally biased region" description="Basic and acidic residues" evidence="1">
    <location>
        <begin position="50"/>
        <end position="61"/>
    </location>
</feature>
<accession>A0A7S4AW04</accession>
<feature type="compositionally biased region" description="Polar residues" evidence="1">
    <location>
        <begin position="284"/>
        <end position="297"/>
    </location>
</feature>
<proteinExistence type="predicted"/>
<protein>
    <recommendedName>
        <fullName evidence="3">HMA domain-containing protein</fullName>
    </recommendedName>
</protein>
<dbReference type="InterPro" id="IPR036163">
    <property type="entry name" value="HMA_dom_sf"/>
</dbReference>
<feature type="region of interest" description="Disordered" evidence="1">
    <location>
        <begin position="166"/>
        <end position="203"/>
    </location>
</feature>
<gene>
    <name evidence="2" type="ORF">PAUS00366_LOCUS21543</name>
</gene>
<feature type="region of interest" description="Disordered" evidence="1">
    <location>
        <begin position="32"/>
        <end position="78"/>
    </location>
</feature>
<dbReference type="EMBL" id="HBIX01032729">
    <property type="protein sequence ID" value="CAE0728759.1"/>
    <property type="molecule type" value="Transcribed_RNA"/>
</dbReference>